<accession>A0A6P4YEV5</accession>
<gene>
    <name evidence="2" type="primary">LOC109467088</name>
</gene>
<sequence length="229" mass="25229">MYSENYGAILEELQKYLDKCGGTLTLPTLARIEAKLAEKFQFQDFMSMGHGSFITFLSHHPQVLEDFGGSLLGTGVSTGGGGSAYHPSRQDVLEFIRQYGSIQTDMTPSIEAALCHHYGVREVKDLGYGPLPKLMTTAQKFTQGNSPVMYEGPLCPKTTSFPSSQKTVGLLGSRTVDQALMCLLSAPLLEDLEKWSHWSLVFQPQHGDLKAFIERNSETVISPGETLLY</sequence>
<keyword evidence="1" id="KW-1185">Reference proteome</keyword>
<dbReference type="KEGG" id="bbel:109467088"/>
<dbReference type="AlphaFoldDB" id="A0A6P4YEV5"/>
<dbReference type="RefSeq" id="XP_019620594.1">
    <property type="nucleotide sequence ID" value="XM_019765035.1"/>
</dbReference>
<name>A0A6P4YEV5_BRABE</name>
<evidence type="ECO:0000313" key="1">
    <source>
        <dbReference type="Proteomes" id="UP000515135"/>
    </source>
</evidence>
<dbReference type="GeneID" id="109467088"/>
<evidence type="ECO:0000313" key="2">
    <source>
        <dbReference type="RefSeq" id="XP_019620594.1"/>
    </source>
</evidence>
<organism evidence="1 2">
    <name type="scientific">Branchiostoma belcheri</name>
    <name type="common">Amphioxus</name>
    <dbReference type="NCBI Taxonomy" id="7741"/>
    <lineage>
        <taxon>Eukaryota</taxon>
        <taxon>Metazoa</taxon>
        <taxon>Chordata</taxon>
        <taxon>Cephalochordata</taxon>
        <taxon>Leptocardii</taxon>
        <taxon>Amphioxiformes</taxon>
        <taxon>Branchiostomatidae</taxon>
        <taxon>Branchiostoma</taxon>
    </lineage>
</organism>
<protein>
    <submittedName>
        <fullName evidence="2">Uncharacterized protein LOC109467088</fullName>
    </submittedName>
</protein>
<dbReference type="Proteomes" id="UP000515135">
    <property type="component" value="Unplaced"/>
</dbReference>
<proteinExistence type="predicted"/>
<dbReference type="OrthoDB" id="8956814at2759"/>
<reference evidence="2" key="1">
    <citation type="submission" date="2025-08" db="UniProtKB">
        <authorList>
            <consortium name="RefSeq"/>
        </authorList>
    </citation>
    <scope>IDENTIFICATION</scope>
    <source>
        <tissue evidence="2">Gonad</tissue>
    </source>
</reference>